<reference evidence="2 3" key="1">
    <citation type="submission" date="2019-08" db="EMBL/GenBank/DDBJ databases">
        <authorList>
            <person name="Ye J."/>
        </authorList>
    </citation>
    <scope>NUCLEOTIDE SEQUENCE [LARGE SCALE GENOMIC DNA]</scope>
    <source>
        <strain evidence="2 3">TK008</strain>
    </source>
</reference>
<dbReference type="Gene3D" id="1.10.1710.10">
    <property type="entry name" value="ProQ/FinO domain"/>
    <property type="match status" value="1"/>
</dbReference>
<dbReference type="EMBL" id="VOPL01000007">
    <property type="protein sequence ID" value="TXB67474.1"/>
    <property type="molecule type" value="Genomic_DNA"/>
</dbReference>
<organism evidence="2 3">
    <name type="scientific">Paracoccus aurantiacus</name>
    <dbReference type="NCBI Taxonomy" id="2599412"/>
    <lineage>
        <taxon>Bacteria</taxon>
        <taxon>Pseudomonadati</taxon>
        <taxon>Pseudomonadota</taxon>
        <taxon>Alphaproteobacteria</taxon>
        <taxon>Rhodobacterales</taxon>
        <taxon>Paracoccaceae</taxon>
        <taxon>Paracoccus</taxon>
    </lineage>
</organism>
<proteinExistence type="predicted"/>
<dbReference type="AlphaFoldDB" id="A0A5C6RZE4"/>
<evidence type="ECO:0000313" key="2">
    <source>
        <dbReference type="EMBL" id="TXB67474.1"/>
    </source>
</evidence>
<feature type="region of interest" description="Disordered" evidence="1">
    <location>
        <begin position="1"/>
        <end position="20"/>
    </location>
</feature>
<keyword evidence="3" id="KW-1185">Reference proteome</keyword>
<gene>
    <name evidence="2" type="ORF">FQV27_15365</name>
</gene>
<evidence type="ECO:0000313" key="3">
    <source>
        <dbReference type="Proteomes" id="UP000321562"/>
    </source>
</evidence>
<dbReference type="InterPro" id="IPR036442">
    <property type="entry name" value="ProQ/FinO_sf"/>
</dbReference>
<comment type="caution">
    <text evidence="2">The sequence shown here is derived from an EMBL/GenBank/DDBJ whole genome shotgun (WGS) entry which is preliminary data.</text>
</comment>
<evidence type="ECO:0000256" key="1">
    <source>
        <dbReference type="SAM" id="MobiDB-lite"/>
    </source>
</evidence>
<protein>
    <submittedName>
        <fullName evidence="2">Uncharacterized protein</fullName>
    </submittedName>
</protein>
<dbReference type="RefSeq" id="WP_147100201.1">
    <property type="nucleotide sequence ID" value="NZ_JBHUFH010000010.1"/>
</dbReference>
<sequence length="93" mass="10651">MAKQLAARLGAAGDQKDYSRRRTASRSFFGSFQYHQAVIQCENRMNLDLVPSGQILPEERARSMRVLIHFKQRTSKNKKVVDDVDGPFRQSLP</sequence>
<name>A0A5C6RZE4_9RHOB</name>
<accession>A0A5C6RZE4</accession>
<dbReference type="Proteomes" id="UP000321562">
    <property type="component" value="Unassembled WGS sequence"/>
</dbReference>
<dbReference type="OrthoDB" id="7025208at2"/>